<organism evidence="1">
    <name type="scientific">marine sediment metagenome</name>
    <dbReference type="NCBI Taxonomy" id="412755"/>
    <lineage>
        <taxon>unclassified sequences</taxon>
        <taxon>metagenomes</taxon>
        <taxon>ecological metagenomes</taxon>
    </lineage>
</organism>
<dbReference type="AlphaFoldDB" id="A0A0F9K2R8"/>
<reference evidence="1" key="1">
    <citation type="journal article" date="2015" name="Nature">
        <title>Complex archaea that bridge the gap between prokaryotes and eukaryotes.</title>
        <authorList>
            <person name="Spang A."/>
            <person name="Saw J.H."/>
            <person name="Jorgensen S.L."/>
            <person name="Zaremba-Niedzwiedzka K."/>
            <person name="Martijn J."/>
            <person name="Lind A.E."/>
            <person name="van Eijk R."/>
            <person name="Schleper C."/>
            <person name="Guy L."/>
            <person name="Ettema T.J."/>
        </authorList>
    </citation>
    <scope>NUCLEOTIDE SEQUENCE</scope>
</reference>
<proteinExistence type="predicted"/>
<name>A0A0F9K2R8_9ZZZZ</name>
<comment type="caution">
    <text evidence="1">The sequence shown here is derived from an EMBL/GenBank/DDBJ whole genome shotgun (WGS) entry which is preliminary data.</text>
</comment>
<protein>
    <submittedName>
        <fullName evidence="1">Uncharacterized protein</fullName>
    </submittedName>
</protein>
<dbReference type="EMBL" id="LAZR01014679">
    <property type="protein sequence ID" value="KKM16418.1"/>
    <property type="molecule type" value="Genomic_DNA"/>
</dbReference>
<gene>
    <name evidence="1" type="ORF">LCGC14_1686030</name>
</gene>
<evidence type="ECO:0000313" key="1">
    <source>
        <dbReference type="EMBL" id="KKM16418.1"/>
    </source>
</evidence>
<sequence length="58" mass="6629">MTESARRKIKGIWDNKYFPDLWKTLGATLCSHGGNLPNAPNNEELEGILKKRKAKIFK</sequence>
<accession>A0A0F9K2R8</accession>